<dbReference type="AlphaFoldDB" id="A0AAD6WLY4"/>
<feature type="region of interest" description="Disordered" evidence="1">
    <location>
        <begin position="1"/>
        <end position="105"/>
    </location>
</feature>
<accession>A0AAD6WLY4</accession>
<dbReference type="EMBL" id="JARJCM010000404">
    <property type="protein sequence ID" value="KAJ7017467.1"/>
    <property type="molecule type" value="Genomic_DNA"/>
</dbReference>
<proteinExistence type="predicted"/>
<evidence type="ECO:0000313" key="3">
    <source>
        <dbReference type="Proteomes" id="UP001218188"/>
    </source>
</evidence>
<feature type="compositionally biased region" description="Polar residues" evidence="1">
    <location>
        <begin position="35"/>
        <end position="44"/>
    </location>
</feature>
<gene>
    <name evidence="2" type="ORF">C8F04DRAFT_1244092</name>
</gene>
<feature type="compositionally biased region" description="Basic and acidic residues" evidence="1">
    <location>
        <begin position="21"/>
        <end position="31"/>
    </location>
</feature>
<name>A0AAD6WLY4_9AGAR</name>
<protein>
    <submittedName>
        <fullName evidence="2">Uncharacterized protein</fullName>
    </submittedName>
</protein>
<organism evidence="2 3">
    <name type="scientific">Mycena alexandri</name>
    <dbReference type="NCBI Taxonomy" id="1745969"/>
    <lineage>
        <taxon>Eukaryota</taxon>
        <taxon>Fungi</taxon>
        <taxon>Dikarya</taxon>
        <taxon>Basidiomycota</taxon>
        <taxon>Agaricomycotina</taxon>
        <taxon>Agaricomycetes</taxon>
        <taxon>Agaricomycetidae</taxon>
        <taxon>Agaricales</taxon>
        <taxon>Marasmiineae</taxon>
        <taxon>Mycenaceae</taxon>
        <taxon>Mycena</taxon>
    </lineage>
</organism>
<reference evidence="2" key="1">
    <citation type="submission" date="2023-03" db="EMBL/GenBank/DDBJ databases">
        <title>Massive genome expansion in bonnet fungi (Mycena s.s.) driven by repeated elements and novel gene families across ecological guilds.</title>
        <authorList>
            <consortium name="Lawrence Berkeley National Laboratory"/>
            <person name="Harder C.B."/>
            <person name="Miyauchi S."/>
            <person name="Viragh M."/>
            <person name="Kuo A."/>
            <person name="Thoen E."/>
            <person name="Andreopoulos B."/>
            <person name="Lu D."/>
            <person name="Skrede I."/>
            <person name="Drula E."/>
            <person name="Henrissat B."/>
            <person name="Morin E."/>
            <person name="Kohler A."/>
            <person name="Barry K."/>
            <person name="LaButti K."/>
            <person name="Morin E."/>
            <person name="Salamov A."/>
            <person name="Lipzen A."/>
            <person name="Mereny Z."/>
            <person name="Hegedus B."/>
            <person name="Baldrian P."/>
            <person name="Stursova M."/>
            <person name="Weitz H."/>
            <person name="Taylor A."/>
            <person name="Grigoriev I.V."/>
            <person name="Nagy L.G."/>
            <person name="Martin F."/>
            <person name="Kauserud H."/>
        </authorList>
    </citation>
    <scope>NUCLEOTIDE SEQUENCE</scope>
    <source>
        <strain evidence="2">CBHHK200</strain>
    </source>
</reference>
<sequence length="820" mass="92696">MTPGASGSKSHRRYSATAPHTDFDMSIHVDPDPPAQNNRGQSQEAPLDVPMNEDEPPVNDGNNILNPATDFAQDNLPPIGPTAGLQDDVDMPRAPSPTDNPGVQPDLTVRVEDFQITNHFINALRDARLDDPAENLDPDIIEQIRNPPQNPPTLTPDERLSIDLFLSITNASEQTYHSVRDAILRRHPDDNILSYYTVKKLISELSGVVYVTRDMCPDSCIAYTGPFAQLLSCAICGIPRYDPKHEAAQVPRLQFNTILIGPLLQALRRSIQGATDLLYRERLTKAILDDLEENDEAGGSHYYPVRFKPDHYAVPGSNHPDIHLGPLLDEFDSQEAAARYTENVLHVGAAANTAQFEARRLETGICKPSIFSGLPAEHMLGVPDCFGLDFMHAPALNFTDLLIPLWRGTFDRDKSDSKDSWDWAVLTGETWKRHGQAVADCTRYMPGSFDRPPRNPAQKINSGYKAWEFLLYFFGVGPALLYGILPEKYWLNYCKSVRGIRILLQEEITPTELLEAHELLSEWSDEFEQLYVQRRADRIHFVRPVVHTVSHMPPETVRKGPGNIYAQWGLERTIGNLGEEIRQHSNPYANLSQRTIHRAWVNSLKTIIPDLEPDSVVLPRGSVDIGKGYALLRRQDSCSRSVRPCEEEAVRKYMEEEFDEEAAQDWRPSVVRWARARLPNGHTARSLWNEGGREELRIARAVKVQVAEDEDCEIAEVLFFCILNFQDEERYIAVASFFGPPDPHLLKISNKVYWSASHLRESDVRAIEITSIISCVMMAPDEQYRHLRADGSEVDRWFLTEKPTLKLACWIGSADPMDEE</sequence>
<evidence type="ECO:0000256" key="1">
    <source>
        <dbReference type="SAM" id="MobiDB-lite"/>
    </source>
</evidence>
<keyword evidence="3" id="KW-1185">Reference proteome</keyword>
<dbReference type="Proteomes" id="UP001218188">
    <property type="component" value="Unassembled WGS sequence"/>
</dbReference>
<comment type="caution">
    <text evidence="2">The sequence shown here is derived from an EMBL/GenBank/DDBJ whole genome shotgun (WGS) entry which is preliminary data.</text>
</comment>
<evidence type="ECO:0000313" key="2">
    <source>
        <dbReference type="EMBL" id="KAJ7017467.1"/>
    </source>
</evidence>